<dbReference type="PANTHER" id="PTHR11079">
    <property type="entry name" value="CYTOSINE DEAMINASE FAMILY MEMBER"/>
    <property type="match status" value="1"/>
</dbReference>
<dbReference type="SUPFAM" id="SSF53927">
    <property type="entry name" value="Cytidine deaminase-like"/>
    <property type="match status" value="1"/>
</dbReference>
<dbReference type="Proteomes" id="UP001500839">
    <property type="component" value="Unassembled WGS sequence"/>
</dbReference>
<organism evidence="2 3">
    <name type="scientific">Tomitella cavernea</name>
    <dbReference type="NCBI Taxonomy" id="1387982"/>
    <lineage>
        <taxon>Bacteria</taxon>
        <taxon>Bacillati</taxon>
        <taxon>Actinomycetota</taxon>
        <taxon>Actinomycetes</taxon>
        <taxon>Mycobacteriales</taxon>
        <taxon>Tomitella</taxon>
    </lineage>
</organism>
<dbReference type="Gene3D" id="3.40.140.10">
    <property type="entry name" value="Cytidine Deaminase, domain 2"/>
    <property type="match status" value="1"/>
</dbReference>
<dbReference type="EMBL" id="BAABKQ010000001">
    <property type="protein sequence ID" value="GAA4811033.1"/>
    <property type="molecule type" value="Genomic_DNA"/>
</dbReference>
<dbReference type="InterPro" id="IPR016193">
    <property type="entry name" value="Cytidine_deaminase-like"/>
</dbReference>
<name>A0ABP9CND0_9ACTN</name>
<proteinExistence type="predicted"/>
<sequence>MRTAGGHGTYARLMSGSGWRRASFDRAVQEGADGLAAGGVPVGASLDIGGRLVASGRNRRVQDGDPTAHGEISCLRAAGRRGSYRDAVLYTTLAPCAMCAGAIVQFGIPLVVVGQGRTFPGELDLLRERGVRVELLDDPRCVELMERFEREYPRVWAEDIGIPPDARGH</sequence>
<feature type="domain" description="CMP/dCMP-type deaminase" evidence="1">
    <location>
        <begin position="18"/>
        <end position="133"/>
    </location>
</feature>
<dbReference type="InterPro" id="IPR002125">
    <property type="entry name" value="CMP_dCMP_dom"/>
</dbReference>
<comment type="caution">
    <text evidence="2">The sequence shown here is derived from an EMBL/GenBank/DDBJ whole genome shotgun (WGS) entry which is preliminary data.</text>
</comment>
<evidence type="ECO:0000313" key="2">
    <source>
        <dbReference type="EMBL" id="GAA4811033.1"/>
    </source>
</evidence>
<protein>
    <submittedName>
        <fullName evidence="2">Nucleoside deaminase</fullName>
    </submittedName>
</protein>
<accession>A0ABP9CND0</accession>
<dbReference type="PROSITE" id="PS51747">
    <property type="entry name" value="CYT_DCMP_DEAMINASES_2"/>
    <property type="match status" value="1"/>
</dbReference>
<reference evidence="3" key="1">
    <citation type="journal article" date="2019" name="Int. J. Syst. Evol. Microbiol.">
        <title>The Global Catalogue of Microorganisms (GCM) 10K type strain sequencing project: providing services to taxonomists for standard genome sequencing and annotation.</title>
        <authorList>
            <consortium name="The Broad Institute Genomics Platform"/>
            <consortium name="The Broad Institute Genome Sequencing Center for Infectious Disease"/>
            <person name="Wu L."/>
            <person name="Ma J."/>
        </authorList>
    </citation>
    <scope>NUCLEOTIDE SEQUENCE [LARGE SCALE GENOMIC DNA]</scope>
    <source>
        <strain evidence="3">JCM 18542</strain>
    </source>
</reference>
<evidence type="ECO:0000313" key="3">
    <source>
        <dbReference type="Proteomes" id="UP001500839"/>
    </source>
</evidence>
<gene>
    <name evidence="2" type="ORF">GCM10023353_14340</name>
</gene>
<dbReference type="Pfam" id="PF00383">
    <property type="entry name" value="dCMP_cyt_deam_1"/>
    <property type="match status" value="1"/>
</dbReference>
<dbReference type="PANTHER" id="PTHR11079:SF190">
    <property type="entry name" value="CYTOSINE DEAMINASE"/>
    <property type="match status" value="1"/>
</dbReference>
<keyword evidence="3" id="KW-1185">Reference proteome</keyword>
<dbReference type="CDD" id="cd01285">
    <property type="entry name" value="nucleoside_deaminase"/>
    <property type="match status" value="1"/>
</dbReference>
<evidence type="ECO:0000259" key="1">
    <source>
        <dbReference type="PROSITE" id="PS51747"/>
    </source>
</evidence>